<feature type="compositionally biased region" description="Basic and acidic residues" evidence="1">
    <location>
        <begin position="35"/>
        <end position="44"/>
    </location>
</feature>
<name>A0A1K1ZRK4_STRAR</name>
<dbReference type="Proteomes" id="UP000181909">
    <property type="component" value="Unassembled WGS sequence"/>
</dbReference>
<gene>
    <name evidence="2" type="ORF">SAMN02787144_100644</name>
</gene>
<accession>A0A1K1ZRK4</accession>
<dbReference type="EMBL" id="FPJO01000006">
    <property type="protein sequence ID" value="SFX76300.1"/>
    <property type="molecule type" value="Genomic_DNA"/>
</dbReference>
<evidence type="ECO:0000256" key="1">
    <source>
        <dbReference type="SAM" id="MobiDB-lite"/>
    </source>
</evidence>
<protein>
    <submittedName>
        <fullName evidence="2">Uncharacterized protein</fullName>
    </submittedName>
</protein>
<dbReference type="AlphaFoldDB" id="A0A1K1ZRK4"/>
<organism evidence="2 3">
    <name type="scientific">Streptomyces atratus</name>
    <dbReference type="NCBI Taxonomy" id="1893"/>
    <lineage>
        <taxon>Bacteria</taxon>
        <taxon>Bacillati</taxon>
        <taxon>Actinomycetota</taxon>
        <taxon>Actinomycetes</taxon>
        <taxon>Kitasatosporales</taxon>
        <taxon>Streptomycetaceae</taxon>
        <taxon>Streptomyces</taxon>
    </lineage>
</organism>
<proteinExistence type="predicted"/>
<dbReference type="STRING" id="1893.SAMN02787144_100644"/>
<sequence>MTTLALYETEASEDDDGTTHPVEQLWPPCPIPAGGREEAGEPLR</sequence>
<reference evidence="2 3" key="1">
    <citation type="submission" date="2016-11" db="EMBL/GenBank/DDBJ databases">
        <authorList>
            <person name="Jaros S."/>
            <person name="Januszkiewicz K."/>
            <person name="Wedrychowicz H."/>
        </authorList>
    </citation>
    <scope>NUCLEOTIDE SEQUENCE [LARGE SCALE GENOMIC DNA]</scope>
    <source>
        <strain evidence="2 3">OK807</strain>
    </source>
</reference>
<evidence type="ECO:0000313" key="2">
    <source>
        <dbReference type="EMBL" id="SFX76300.1"/>
    </source>
</evidence>
<dbReference type="RefSeq" id="WP_256259736.1">
    <property type="nucleotide sequence ID" value="NZ_CP108277.1"/>
</dbReference>
<feature type="region of interest" description="Disordered" evidence="1">
    <location>
        <begin position="1"/>
        <end position="44"/>
    </location>
</feature>
<evidence type="ECO:0000313" key="3">
    <source>
        <dbReference type="Proteomes" id="UP000181909"/>
    </source>
</evidence>